<dbReference type="EMBL" id="CM046127">
    <property type="protein sequence ID" value="KAI8441534.1"/>
    <property type="molecule type" value="Genomic_DNA"/>
</dbReference>
<proteinExistence type="predicted"/>
<keyword evidence="2" id="KW-1185">Reference proteome</keyword>
<protein>
    <submittedName>
        <fullName evidence="1">Uncharacterized protein</fullName>
    </submittedName>
</protein>
<gene>
    <name evidence="1" type="ORF">MSG28_015122</name>
</gene>
<sequence length="156" mass="17747">MADEAMDSMEVDAPKLNIATVIGEKLTESIRNLDVLSMIKKMIEQVPEDEEAEGVQKKLKDVIEQYNAMSEEEREEFASKMKEALASKLALKLQDSNAFDMSGLETAIQDAIRFHVMLIGGGIILFVILLVFFGYKLYKSIKDKEIKREEKREPSR</sequence>
<evidence type="ECO:0000313" key="2">
    <source>
        <dbReference type="Proteomes" id="UP001064048"/>
    </source>
</evidence>
<dbReference type="Proteomes" id="UP001064048">
    <property type="component" value="Chromosome 27"/>
</dbReference>
<accession>A0ACC0KYV9</accession>
<organism evidence="1 2">
    <name type="scientific">Choristoneura fumiferana</name>
    <name type="common">Spruce budworm moth</name>
    <name type="synonym">Archips fumiferana</name>
    <dbReference type="NCBI Taxonomy" id="7141"/>
    <lineage>
        <taxon>Eukaryota</taxon>
        <taxon>Metazoa</taxon>
        <taxon>Ecdysozoa</taxon>
        <taxon>Arthropoda</taxon>
        <taxon>Hexapoda</taxon>
        <taxon>Insecta</taxon>
        <taxon>Pterygota</taxon>
        <taxon>Neoptera</taxon>
        <taxon>Endopterygota</taxon>
        <taxon>Lepidoptera</taxon>
        <taxon>Glossata</taxon>
        <taxon>Ditrysia</taxon>
        <taxon>Tortricoidea</taxon>
        <taxon>Tortricidae</taxon>
        <taxon>Tortricinae</taxon>
        <taxon>Choristoneura</taxon>
    </lineage>
</organism>
<evidence type="ECO:0000313" key="1">
    <source>
        <dbReference type="EMBL" id="KAI8441534.1"/>
    </source>
</evidence>
<comment type="caution">
    <text evidence="1">The sequence shown here is derived from an EMBL/GenBank/DDBJ whole genome shotgun (WGS) entry which is preliminary data.</text>
</comment>
<name>A0ACC0KYV9_CHOFU</name>
<reference evidence="1 2" key="1">
    <citation type="journal article" date="2022" name="Genome Biol. Evol.">
        <title>The Spruce Budworm Genome: Reconstructing the Evolutionary History of Antifreeze Proteins.</title>
        <authorList>
            <person name="Beliveau C."/>
            <person name="Gagne P."/>
            <person name="Picq S."/>
            <person name="Vernygora O."/>
            <person name="Keeling C.I."/>
            <person name="Pinkney K."/>
            <person name="Doucet D."/>
            <person name="Wen F."/>
            <person name="Johnston J.S."/>
            <person name="Maaroufi H."/>
            <person name="Boyle B."/>
            <person name="Laroche J."/>
            <person name="Dewar K."/>
            <person name="Juretic N."/>
            <person name="Blackburn G."/>
            <person name="Nisole A."/>
            <person name="Brunet B."/>
            <person name="Brandao M."/>
            <person name="Lumley L."/>
            <person name="Duan J."/>
            <person name="Quan G."/>
            <person name="Lucarotti C.J."/>
            <person name="Roe A.D."/>
            <person name="Sperling F.A.H."/>
            <person name="Levesque R.C."/>
            <person name="Cusson M."/>
        </authorList>
    </citation>
    <scope>NUCLEOTIDE SEQUENCE [LARGE SCALE GENOMIC DNA]</scope>
    <source>
        <strain evidence="1">Glfc:IPQL:Cfum</strain>
    </source>
</reference>